<reference evidence="1" key="1">
    <citation type="submission" date="2014-09" db="EMBL/GenBank/DDBJ databases">
        <authorList>
            <person name="Magalhaes I.L.F."/>
            <person name="Oliveira U."/>
            <person name="Santos F.R."/>
            <person name="Vidigal T.H.D.A."/>
            <person name="Brescovit A.D."/>
            <person name="Santos A.J."/>
        </authorList>
    </citation>
    <scope>NUCLEOTIDE SEQUENCE</scope>
    <source>
        <tissue evidence="1">Shoot tissue taken approximately 20 cm above the soil surface</tissue>
    </source>
</reference>
<dbReference type="AlphaFoldDB" id="A0A0A9AMA0"/>
<name>A0A0A9AMA0_ARUDO</name>
<protein>
    <submittedName>
        <fullName evidence="1">Uncharacterized protein</fullName>
    </submittedName>
</protein>
<organism evidence="1">
    <name type="scientific">Arundo donax</name>
    <name type="common">Giant reed</name>
    <name type="synonym">Donax arundinaceus</name>
    <dbReference type="NCBI Taxonomy" id="35708"/>
    <lineage>
        <taxon>Eukaryota</taxon>
        <taxon>Viridiplantae</taxon>
        <taxon>Streptophyta</taxon>
        <taxon>Embryophyta</taxon>
        <taxon>Tracheophyta</taxon>
        <taxon>Spermatophyta</taxon>
        <taxon>Magnoliopsida</taxon>
        <taxon>Liliopsida</taxon>
        <taxon>Poales</taxon>
        <taxon>Poaceae</taxon>
        <taxon>PACMAD clade</taxon>
        <taxon>Arundinoideae</taxon>
        <taxon>Arundineae</taxon>
        <taxon>Arundo</taxon>
    </lineage>
</organism>
<proteinExistence type="predicted"/>
<reference evidence="1" key="2">
    <citation type="journal article" date="2015" name="Data Brief">
        <title>Shoot transcriptome of the giant reed, Arundo donax.</title>
        <authorList>
            <person name="Barrero R.A."/>
            <person name="Guerrero F.D."/>
            <person name="Moolhuijzen P."/>
            <person name="Goolsby J.A."/>
            <person name="Tidwell J."/>
            <person name="Bellgard S.E."/>
            <person name="Bellgard M.I."/>
        </authorList>
    </citation>
    <scope>NUCLEOTIDE SEQUENCE</scope>
    <source>
        <tissue evidence="1">Shoot tissue taken approximately 20 cm above the soil surface</tissue>
    </source>
</reference>
<evidence type="ECO:0000313" key="1">
    <source>
        <dbReference type="EMBL" id="JAD52271.1"/>
    </source>
</evidence>
<dbReference type="EMBL" id="GBRH01245624">
    <property type="protein sequence ID" value="JAD52271.1"/>
    <property type="molecule type" value="Transcribed_RNA"/>
</dbReference>
<sequence>MPPYLFCGVENGGRHLH</sequence>
<accession>A0A0A9AMA0</accession>